<dbReference type="SUPFAM" id="SSF53774">
    <property type="entry name" value="Glutaminase/Asparaginase"/>
    <property type="match status" value="1"/>
</dbReference>
<reference evidence="7 8" key="1">
    <citation type="journal article" date="2011" name="J. Bacteriol.">
        <title>Complete genome sequence of Corynebacterium pseudotuberculosis I19, a strain isolated from a cow in Israel with bovine mastitis.</title>
        <authorList>
            <consortium name="Consortium: Rede Paraense de Genomica e Proteomica (RPGP)"/>
            <person name="Silva A."/>
            <person name="Schneider M.P."/>
            <person name="Cerdeira L."/>
            <person name="Barbosa M.S."/>
            <person name="Ramos R.T."/>
            <person name="Carneiro A.R."/>
            <person name="Santos R."/>
            <person name="Lima M."/>
            <person name="D'Afonseca V."/>
            <person name="Almeida S.S."/>
            <person name="Santos A.R."/>
            <person name="Soares S.C."/>
            <person name="Pinto A.C."/>
            <person name="Ali A."/>
            <person name="Dorella F.A."/>
            <person name="Rocha F."/>
            <person name="de Abreu V.A."/>
            <person name="Trost E."/>
            <person name="Tauch A."/>
            <person name="Shpigel N."/>
            <person name="Miyoshi A."/>
            <person name="Azevedo V."/>
        </authorList>
    </citation>
    <scope>NUCLEOTIDE SEQUENCE [LARGE SCALE GENOMIC DNA]</scope>
    <source>
        <strain evidence="7 8">C231</strain>
    </source>
</reference>
<evidence type="ECO:0000313" key="8">
    <source>
        <dbReference type="Proteomes" id="UP000000276"/>
    </source>
</evidence>
<protein>
    <submittedName>
        <fullName evidence="7">Asparaginase</fullName>
    </submittedName>
</protein>
<dbReference type="Pfam" id="PF17763">
    <property type="entry name" value="Asparaginase_C"/>
    <property type="match status" value="1"/>
</dbReference>
<dbReference type="SMART" id="SM00870">
    <property type="entry name" value="Asparaginase"/>
    <property type="match status" value="1"/>
</dbReference>
<dbReference type="InterPro" id="IPR004550">
    <property type="entry name" value="AsnASE_II"/>
</dbReference>
<dbReference type="PIRSF" id="PIRSF001220">
    <property type="entry name" value="L-ASNase_gatD"/>
    <property type="match status" value="1"/>
</dbReference>
<feature type="binding site" evidence="4">
    <location>
        <begin position="124"/>
        <end position="125"/>
    </location>
    <ligand>
        <name>substrate</name>
    </ligand>
</feature>
<dbReference type="PANTHER" id="PTHR11707">
    <property type="entry name" value="L-ASPARAGINASE"/>
    <property type="match status" value="1"/>
</dbReference>
<dbReference type="InterPro" id="IPR006034">
    <property type="entry name" value="Asparaginase/glutaminase-like"/>
</dbReference>
<feature type="active site" description="O-isoaspartyl threonine intermediate" evidence="3">
    <location>
        <position position="47"/>
    </location>
</feature>
<dbReference type="PIRSF" id="PIRSF500176">
    <property type="entry name" value="L_ASNase"/>
    <property type="match status" value="1"/>
</dbReference>
<dbReference type="InterPro" id="IPR036152">
    <property type="entry name" value="Asp/glu_Ase-like_sf"/>
</dbReference>
<feature type="domain" description="L-asparaginase N-terminal" evidence="5">
    <location>
        <begin position="38"/>
        <end position="209"/>
    </location>
</feature>
<dbReference type="KEGG" id="cpq:CPC231_06975"/>
<keyword evidence="8" id="KW-1185">Reference proteome</keyword>
<dbReference type="GO" id="GO:0006528">
    <property type="term" value="P:asparagine metabolic process"/>
    <property type="evidence" value="ECO:0007669"/>
    <property type="project" value="InterPro"/>
</dbReference>
<dbReference type="STRING" id="681645.CpC231_1379"/>
<organism evidence="7 8">
    <name type="scientific">Corynebacterium pseudotuberculosis (strain C231)</name>
    <dbReference type="NCBI Taxonomy" id="681645"/>
    <lineage>
        <taxon>Bacteria</taxon>
        <taxon>Bacillati</taxon>
        <taxon>Actinomycetota</taxon>
        <taxon>Actinomycetes</taxon>
        <taxon>Mycobacteriales</taxon>
        <taxon>Corynebacteriaceae</taxon>
        <taxon>Corynebacterium</taxon>
    </lineage>
</organism>
<accession>D9QBC4</accession>
<dbReference type="HOGENOM" id="CLU_019134_1_0_11"/>
<feature type="binding site" evidence="4">
    <location>
        <position position="91"/>
    </location>
    <ligand>
        <name>substrate</name>
    </ligand>
</feature>
<evidence type="ECO:0000259" key="5">
    <source>
        <dbReference type="Pfam" id="PF00710"/>
    </source>
</evidence>
<dbReference type="CDD" id="cd08964">
    <property type="entry name" value="L-asparaginase_II"/>
    <property type="match status" value="1"/>
</dbReference>
<dbReference type="Gene3D" id="3.40.50.40">
    <property type="match status" value="1"/>
</dbReference>
<evidence type="ECO:0000256" key="2">
    <source>
        <dbReference type="ARBA" id="ARBA00022801"/>
    </source>
</evidence>
<dbReference type="Pfam" id="PF00710">
    <property type="entry name" value="Asparaginase"/>
    <property type="match status" value="1"/>
</dbReference>
<dbReference type="EMBL" id="CP001829">
    <property type="protein sequence ID" value="ADL10850.1"/>
    <property type="molecule type" value="Genomic_DNA"/>
</dbReference>
<dbReference type="InterPro" id="IPR040919">
    <property type="entry name" value="Asparaginase_C"/>
</dbReference>
<dbReference type="GO" id="GO:0004067">
    <property type="term" value="F:asparaginase activity"/>
    <property type="evidence" value="ECO:0007669"/>
    <property type="project" value="UniProtKB-UniRule"/>
</dbReference>
<dbReference type="Gene3D" id="3.40.50.1170">
    <property type="entry name" value="L-asparaginase, N-terminal domain"/>
    <property type="match status" value="1"/>
</dbReference>
<dbReference type="InterPro" id="IPR027474">
    <property type="entry name" value="L-asparaginase_N"/>
</dbReference>
<dbReference type="PATRIC" id="fig|681645.3.peg.1445"/>
<dbReference type="PROSITE" id="PS51732">
    <property type="entry name" value="ASN_GLN_ASE_3"/>
    <property type="match status" value="1"/>
</dbReference>
<name>D9QBC4_CORP2</name>
<gene>
    <name evidence="7" type="ORF">CPC231_06975</name>
</gene>
<evidence type="ECO:0000256" key="4">
    <source>
        <dbReference type="PIRSR" id="PIRSR001220-2"/>
    </source>
</evidence>
<feature type="domain" description="Asparaginase/glutaminase C-terminal" evidence="6">
    <location>
        <begin position="229"/>
        <end position="338"/>
    </location>
</feature>
<reference evidence="7 8" key="2">
    <citation type="journal article" date="2011" name="PLoS ONE">
        <title>Evidence for reductive genome evolution and lateral acquisition of virulence functions in two Corynebacterium pseudotuberculosis strains.</title>
        <authorList>
            <person name="Ruiz J.C."/>
            <person name="D'Afonseca V."/>
            <person name="Silva A."/>
            <person name="Ali A."/>
            <person name="Pinto A.C."/>
            <person name="Santos A.R."/>
            <person name="Rocha A.A."/>
            <person name="Lopes D.O."/>
            <person name="Dorella F.A."/>
            <person name="Pacheco L.G."/>
            <person name="Costa M.P."/>
            <person name="Turk M.Z."/>
            <person name="Seyffert N."/>
            <person name="Moraes P.M."/>
            <person name="Soares S.C."/>
            <person name="Almeida S.S."/>
            <person name="Castro T.L."/>
            <person name="Abreu V.A."/>
            <person name="Trost E."/>
            <person name="Baumbach J."/>
            <person name="Tauch A."/>
            <person name="Schneider M.P."/>
            <person name="McCulloch J."/>
            <person name="Cerdeira L.T."/>
            <person name="Ramos R.T."/>
            <person name="Zerlotini A."/>
            <person name="Dominitini A."/>
            <person name="Resende D.M."/>
            <person name="Coser E.M."/>
            <person name="Oliveira L.M."/>
            <person name="Pedrosa A.L."/>
            <person name="Vieira C.U."/>
            <person name="Guimaraes C.T."/>
            <person name="Bartholomeu D.C."/>
            <person name="Oliveira D.M."/>
            <person name="Santos F.R."/>
            <person name="Rabelo E.M."/>
            <person name="Lobo F.P."/>
            <person name="Franco G.R."/>
            <person name="Costa A.F."/>
            <person name="Castro I.M."/>
            <person name="Dias S.R."/>
            <person name="Ferro J.A."/>
            <person name="Ortega J.M."/>
            <person name="Paiva L.V."/>
            <person name="Goulart L.R."/>
            <person name="Almeida J.F."/>
            <person name="Ferro M.I."/>
            <person name="Carneiro N.P."/>
            <person name="Falcao P.R."/>
            <person name="Grynberg P."/>
            <person name="Teixeira S.M."/>
            <person name="Brommonschenkel S."/>
            <person name="Oliveira S.C."/>
            <person name="Meyer R."/>
            <person name="Moore R.J."/>
            <person name="Miyoshi A."/>
            <person name="Oliveira G.C."/>
            <person name="Azevedo V."/>
        </authorList>
    </citation>
    <scope>NUCLEOTIDE SEQUENCE [LARGE SCALE GENOMIC DNA]</scope>
    <source>
        <strain evidence="7 8">C231</strain>
    </source>
</reference>
<dbReference type="InterPro" id="IPR027473">
    <property type="entry name" value="L-asparaginase_C"/>
</dbReference>
<dbReference type="Proteomes" id="UP000000276">
    <property type="component" value="Chromosome"/>
</dbReference>
<dbReference type="SFLD" id="SFLDS00057">
    <property type="entry name" value="Glutaminase/Asparaginase"/>
    <property type="match status" value="1"/>
</dbReference>
<keyword evidence="2" id="KW-0378">Hydrolase</keyword>
<dbReference type="AlphaFoldDB" id="D9QBC4"/>
<dbReference type="PANTHER" id="PTHR11707:SF28">
    <property type="entry name" value="60 KDA LYSOPHOSPHOLIPASE"/>
    <property type="match status" value="1"/>
</dbReference>
<proteinExistence type="inferred from homology"/>
<comment type="similarity">
    <text evidence="1">Belongs to the asparaginase 1 family.</text>
</comment>
<sequence length="358" mass="37291">MLALIEKNLTSTCSRTHSRLPQYGRLEHMTSAHEELGKVVVLTTGGTLSCTMDPNGALIPTVSGEELIEDIAPRFSGKVDIEVRELHRLDSSSMTFTDIDVIVSEAHKALAEPNVIGVVVTHGTDSMEETAIALDTFHTSPSPIVLTGAQLPFDHPESDGQNNLFEAIMVACDTSARDIGVLVVFGHAVLPARGCMKWHTSDPLAFATNGPEEPLRADPVSPAKLSDVRIDIIPAFPGAPSTLVDAAINAGSQGLVVEAMGAGNVGTEMGVALGAALDAGIPVVMTTRVPRGEVFGAYGGAGGGATLAAKGAISSTYFRAGQARVLLAIAVATGVHPATLFLKTCYIPIKTSYGISRL</sequence>
<evidence type="ECO:0000256" key="3">
    <source>
        <dbReference type="PIRSR" id="PIRSR001220-1"/>
    </source>
</evidence>
<evidence type="ECO:0000256" key="1">
    <source>
        <dbReference type="ARBA" id="ARBA00010518"/>
    </source>
</evidence>
<dbReference type="PRINTS" id="PR00139">
    <property type="entry name" value="ASNGLNASE"/>
</dbReference>
<dbReference type="InterPro" id="IPR037152">
    <property type="entry name" value="L-asparaginase_N_sf"/>
</dbReference>
<evidence type="ECO:0000313" key="7">
    <source>
        <dbReference type="EMBL" id="ADL10850.1"/>
    </source>
</evidence>
<evidence type="ECO:0000259" key="6">
    <source>
        <dbReference type="Pfam" id="PF17763"/>
    </source>
</evidence>